<dbReference type="RefSeq" id="XP_027404864.1">
    <property type="nucleotide sequence ID" value="XM_027549063.1"/>
</dbReference>
<dbReference type="Proteomes" id="UP000314981">
    <property type="component" value="Chromosome 8"/>
</dbReference>
<evidence type="ECO:0000313" key="4">
    <source>
        <dbReference type="Proteomes" id="UP000429181"/>
    </source>
</evidence>
<dbReference type="GeneID" id="113896930"/>
<dbReference type="AlphaFoldDB" id="A0A4W2ENN6"/>
<keyword evidence="1" id="KW-0812">Transmembrane</keyword>
<evidence type="ECO:0000256" key="1">
    <source>
        <dbReference type="SAM" id="Phobius"/>
    </source>
</evidence>
<dbReference type="Ensembl" id="ENSBIXT00000031272.1">
    <property type="protein sequence ID" value="ENSBIXP00000038351.1"/>
    <property type="gene ID" value="ENSBIXG00000004183.1"/>
</dbReference>
<evidence type="ECO:0000313" key="2">
    <source>
        <dbReference type="Ensembl" id="ENSBIXP00000038351.1"/>
    </source>
</evidence>
<protein>
    <submittedName>
        <fullName evidence="2">Small integral membrane protein 27</fullName>
    </submittedName>
</protein>
<gene>
    <name evidence="2" type="primary">SMIM27</name>
</gene>
<reference evidence="2" key="2">
    <citation type="submission" date="2025-05" db="UniProtKB">
        <authorList>
            <consortium name="Ensembl"/>
        </authorList>
    </citation>
    <scope>IDENTIFICATION</scope>
</reference>
<accession>A0A4W2ENN6</accession>
<reference evidence="3 4" key="1">
    <citation type="submission" date="2018-11" db="EMBL/GenBank/DDBJ databases">
        <title>Haplotype-resolved cattle genomes.</title>
        <authorList>
            <person name="Low W.Y."/>
            <person name="Tearle R."/>
            <person name="Bickhart D.M."/>
            <person name="Rosen B.D."/>
            <person name="Koren S."/>
            <person name="Rhie A."/>
            <person name="Hiendleder S."/>
            <person name="Phillippy A.M."/>
            <person name="Smith T.P.L."/>
            <person name="Williams J.L."/>
        </authorList>
    </citation>
    <scope>NUCLEOTIDE SEQUENCE [LARGE SCALE GENOMIC DNA]</scope>
</reference>
<dbReference type="Proteomes" id="UP000429181">
    <property type="component" value="Chromosome 8"/>
</dbReference>
<sequence>MKPVSRRTLDRIYSALLLAVVLLSWGYVIYASTVAARRQLSKEYPDKIFGMNENL</sequence>
<dbReference type="GeneTree" id="ENSGT01100000264077"/>
<keyword evidence="3" id="KW-1185">Reference proteome</keyword>
<feature type="transmembrane region" description="Helical" evidence="1">
    <location>
        <begin position="12"/>
        <end position="30"/>
    </location>
</feature>
<dbReference type="CTD" id="100129250"/>
<proteinExistence type="predicted"/>
<keyword evidence="1" id="KW-1133">Transmembrane helix</keyword>
<name>A0A4W2ENN6_BOBOX</name>
<organism evidence="2 3">
    <name type="scientific">Bos indicus x Bos taurus</name>
    <name type="common">Hybrid cattle</name>
    <dbReference type="NCBI Taxonomy" id="30522"/>
    <lineage>
        <taxon>Eukaryota</taxon>
        <taxon>Metazoa</taxon>
        <taxon>Chordata</taxon>
        <taxon>Craniata</taxon>
        <taxon>Vertebrata</taxon>
        <taxon>Euteleostomi</taxon>
        <taxon>Mammalia</taxon>
        <taxon>Eutheria</taxon>
        <taxon>Laurasiatheria</taxon>
        <taxon>Artiodactyla</taxon>
        <taxon>Ruminantia</taxon>
        <taxon>Pecora</taxon>
        <taxon>Bovidae</taxon>
        <taxon>Bovinae</taxon>
        <taxon>Bos</taxon>
    </lineage>
</organism>
<dbReference type="Ensembl" id="ENSBIXT00005040081.1">
    <property type="protein sequence ID" value="ENSBIXP00005043550.1"/>
    <property type="gene ID" value="ENSBIXG00005027238.1"/>
</dbReference>
<dbReference type="OMA" id="RIAAKWH"/>
<evidence type="ECO:0000313" key="3">
    <source>
        <dbReference type="Proteomes" id="UP000314981"/>
    </source>
</evidence>
<keyword evidence="1" id="KW-0472">Membrane</keyword>